<keyword evidence="8" id="KW-0456">Lyase</keyword>
<keyword evidence="4" id="KW-0216">Detoxification</keyword>
<dbReference type="Pfam" id="PF14031">
    <property type="entry name" value="D-ser_dehydrat"/>
    <property type="match status" value="1"/>
</dbReference>
<evidence type="ECO:0000256" key="2">
    <source>
        <dbReference type="ARBA" id="ARBA00001947"/>
    </source>
</evidence>
<dbReference type="InterPro" id="IPR042208">
    <property type="entry name" value="D-ser_dehydrat-like_sf"/>
</dbReference>
<dbReference type="SMART" id="SM01119">
    <property type="entry name" value="D-ser_dehydrat"/>
    <property type="match status" value="1"/>
</dbReference>
<dbReference type="OrthoDB" id="20198at2759"/>
<keyword evidence="16" id="KW-1185">Reference proteome</keyword>
<dbReference type="EC" id="4.3.1.18" evidence="11"/>
<evidence type="ECO:0000256" key="13">
    <source>
        <dbReference type="ARBA" id="ARBA00075219"/>
    </source>
</evidence>
<evidence type="ECO:0000256" key="3">
    <source>
        <dbReference type="ARBA" id="ARBA00005323"/>
    </source>
</evidence>
<dbReference type="AlphaFoldDB" id="A0A167XB07"/>
<dbReference type="InterPro" id="IPR029066">
    <property type="entry name" value="PLP-binding_barrel"/>
</dbReference>
<keyword evidence="7" id="KW-0663">Pyridoxal phosphate</keyword>
<accession>A0A167XB07</accession>
<feature type="domain" description="D-serine dehydratase-like" evidence="14">
    <location>
        <begin position="283"/>
        <end position="412"/>
    </location>
</feature>
<organism evidence="15 16">
    <name type="scientific">Niveomyces insectorum RCEF 264</name>
    <dbReference type="NCBI Taxonomy" id="1081102"/>
    <lineage>
        <taxon>Eukaryota</taxon>
        <taxon>Fungi</taxon>
        <taxon>Dikarya</taxon>
        <taxon>Ascomycota</taxon>
        <taxon>Pezizomycotina</taxon>
        <taxon>Sordariomycetes</taxon>
        <taxon>Hypocreomycetidae</taxon>
        <taxon>Hypocreales</taxon>
        <taxon>Cordycipitaceae</taxon>
        <taxon>Niveomyces</taxon>
    </lineage>
</organism>
<evidence type="ECO:0000256" key="8">
    <source>
        <dbReference type="ARBA" id="ARBA00023239"/>
    </source>
</evidence>
<name>A0A167XB07_9HYPO</name>
<evidence type="ECO:0000313" key="15">
    <source>
        <dbReference type="EMBL" id="OAA64746.1"/>
    </source>
</evidence>
<dbReference type="GO" id="GO:0008721">
    <property type="term" value="F:D-serine ammonia-lyase activity"/>
    <property type="evidence" value="ECO:0007669"/>
    <property type="project" value="UniProtKB-EC"/>
</dbReference>
<evidence type="ECO:0000256" key="9">
    <source>
        <dbReference type="ARBA" id="ARBA00051198"/>
    </source>
</evidence>
<evidence type="ECO:0000259" key="14">
    <source>
        <dbReference type="SMART" id="SM01119"/>
    </source>
</evidence>
<comment type="caution">
    <text evidence="15">The sequence shown here is derived from an EMBL/GenBank/DDBJ whole genome shotgun (WGS) entry which is preliminary data.</text>
</comment>
<evidence type="ECO:0000256" key="7">
    <source>
        <dbReference type="ARBA" id="ARBA00022898"/>
    </source>
</evidence>
<evidence type="ECO:0000256" key="5">
    <source>
        <dbReference type="ARBA" id="ARBA00022723"/>
    </source>
</evidence>
<dbReference type="Gene3D" id="2.40.37.20">
    <property type="entry name" value="D-serine dehydratase-like domain"/>
    <property type="match status" value="1"/>
</dbReference>
<keyword evidence="6" id="KW-0862">Zinc</keyword>
<proteinExistence type="inferred from homology"/>
<evidence type="ECO:0000313" key="16">
    <source>
        <dbReference type="Proteomes" id="UP000076874"/>
    </source>
</evidence>
<evidence type="ECO:0000256" key="4">
    <source>
        <dbReference type="ARBA" id="ARBA00022575"/>
    </source>
</evidence>
<evidence type="ECO:0000256" key="10">
    <source>
        <dbReference type="ARBA" id="ARBA00055764"/>
    </source>
</evidence>
<dbReference type="Gene3D" id="3.20.20.10">
    <property type="entry name" value="Alanine racemase"/>
    <property type="match status" value="1"/>
</dbReference>
<comment type="cofactor">
    <cofactor evidence="2">
        <name>Zn(2+)</name>
        <dbReference type="ChEBI" id="CHEBI:29105"/>
    </cofactor>
</comment>
<dbReference type="STRING" id="1081102.A0A167XB07"/>
<dbReference type="GO" id="GO:0036088">
    <property type="term" value="P:D-serine catabolic process"/>
    <property type="evidence" value="ECO:0007669"/>
    <property type="project" value="TreeGrafter"/>
</dbReference>
<dbReference type="InterPro" id="IPR026956">
    <property type="entry name" value="D-ser_dehydrat-like_dom"/>
</dbReference>
<evidence type="ECO:0000256" key="6">
    <source>
        <dbReference type="ARBA" id="ARBA00022833"/>
    </source>
</evidence>
<dbReference type="EMBL" id="AZHD01000004">
    <property type="protein sequence ID" value="OAA64746.1"/>
    <property type="molecule type" value="Genomic_DNA"/>
</dbReference>
<dbReference type="PANTHER" id="PTHR28004:SF2">
    <property type="entry name" value="D-SERINE DEHYDRATASE"/>
    <property type="match status" value="1"/>
</dbReference>
<comment type="function">
    <text evidence="10">Catalyzes the conversion of D-serine to pyruvate and ammonia. May play a role in D-serine detoxification.</text>
</comment>
<dbReference type="Proteomes" id="UP000076874">
    <property type="component" value="Unassembled WGS sequence"/>
</dbReference>
<dbReference type="GO" id="GO:0046872">
    <property type="term" value="F:metal ion binding"/>
    <property type="evidence" value="ECO:0007669"/>
    <property type="project" value="UniProtKB-KW"/>
</dbReference>
<dbReference type="PANTHER" id="PTHR28004">
    <property type="entry name" value="ZGC:162816-RELATED"/>
    <property type="match status" value="1"/>
</dbReference>
<dbReference type="GO" id="GO:0009636">
    <property type="term" value="P:response to toxic substance"/>
    <property type="evidence" value="ECO:0007669"/>
    <property type="project" value="UniProtKB-KW"/>
</dbReference>
<evidence type="ECO:0000256" key="11">
    <source>
        <dbReference type="ARBA" id="ARBA00066349"/>
    </source>
</evidence>
<keyword evidence="5" id="KW-0479">Metal-binding</keyword>
<dbReference type="Pfam" id="PF01168">
    <property type="entry name" value="Ala_racemase_N"/>
    <property type="match status" value="1"/>
</dbReference>
<reference evidence="15 16" key="1">
    <citation type="journal article" date="2016" name="Genome Biol. Evol.">
        <title>Divergent and convergent evolution of fungal pathogenicity.</title>
        <authorList>
            <person name="Shang Y."/>
            <person name="Xiao G."/>
            <person name="Zheng P."/>
            <person name="Cen K."/>
            <person name="Zhan S."/>
            <person name="Wang C."/>
        </authorList>
    </citation>
    <scope>NUCLEOTIDE SEQUENCE [LARGE SCALE GENOMIC DNA]</scope>
    <source>
        <strain evidence="15 16">RCEF 264</strain>
    </source>
</reference>
<sequence>MEYSLQHHKSFIGLPISSLPTPSLVVSKPVVERNIAQLHRDVETTGLAFRPHVKTLKTLEATRLMLGNKYKKIVASTLAEIRGIVPLAEEGVIEEVLYGLPIRPSALPELAELRKTVRIILMIDHAQHLDLIEEFVATSPSESPQRSWDVFIKLDVGSRRAGVPTSSQRLNDLVQRTLGTASSAVSLYGFYCHAGHSYGSRTRAEAEAALQAEVSAVAAAASLVPASHTLTVSIGATPTAHVVSSLQRAPWGANVTLELHAGNFPANDLQQVSTGLVAAAQQAVRVVTEVCGVYPERGEALVNAGTIALSKETAGLFPGFGSVVGKPGWIVARMSQEHGILAWDAGAAAAMEAAGGLAAAAVTTTTTTTTTTISSGAAKSVEDEFRIGDKVLLYCAHACITAAAFHVYYVVDENDIVRETWVPWKGW</sequence>
<dbReference type="FunFam" id="3.20.20.10:FF:000016">
    <property type="entry name" value="D-serine dehydratase"/>
    <property type="match status" value="1"/>
</dbReference>
<gene>
    <name evidence="15" type="ORF">SPI_03393</name>
</gene>
<comment type="cofactor">
    <cofactor evidence="1">
        <name>pyridoxal 5'-phosphate</name>
        <dbReference type="ChEBI" id="CHEBI:597326"/>
    </cofactor>
</comment>
<dbReference type="InterPro" id="IPR051466">
    <property type="entry name" value="D-amino_acid_metab_enzyme"/>
</dbReference>
<dbReference type="InterPro" id="IPR001608">
    <property type="entry name" value="Ala_racemase_N"/>
</dbReference>
<dbReference type="SUPFAM" id="SSF51419">
    <property type="entry name" value="PLP-binding barrel"/>
    <property type="match status" value="1"/>
</dbReference>
<evidence type="ECO:0000256" key="12">
    <source>
        <dbReference type="ARBA" id="ARBA00069616"/>
    </source>
</evidence>
<comment type="similarity">
    <text evidence="3">Belongs to the DSD1 family.</text>
</comment>
<protein>
    <recommendedName>
        <fullName evidence="12">D-serine dehydratase</fullName>
        <ecNumber evidence="11">4.3.1.18</ecNumber>
    </recommendedName>
    <alternativeName>
        <fullName evidence="13">D-serine deaminase</fullName>
    </alternativeName>
</protein>
<comment type="catalytic activity">
    <reaction evidence="9">
        <text>D-serine = pyruvate + NH4(+)</text>
        <dbReference type="Rhea" id="RHEA:13977"/>
        <dbReference type="ChEBI" id="CHEBI:15361"/>
        <dbReference type="ChEBI" id="CHEBI:28938"/>
        <dbReference type="ChEBI" id="CHEBI:35247"/>
        <dbReference type="EC" id="4.3.1.18"/>
    </reaction>
    <physiologicalReaction direction="left-to-right" evidence="9">
        <dbReference type="Rhea" id="RHEA:13978"/>
    </physiologicalReaction>
</comment>
<evidence type="ECO:0000256" key="1">
    <source>
        <dbReference type="ARBA" id="ARBA00001933"/>
    </source>
</evidence>